<keyword evidence="7" id="KW-1185">Reference proteome</keyword>
<dbReference type="InterPro" id="IPR033747">
    <property type="entry name" value="PurE_ClassI"/>
</dbReference>
<dbReference type="GO" id="GO:0004638">
    <property type="term" value="F:phosphoribosylaminoimidazole carboxylase activity"/>
    <property type="evidence" value="ECO:0007669"/>
    <property type="project" value="UniProtKB-EC"/>
</dbReference>
<accession>A0ABS0J6W0</accession>
<evidence type="ECO:0000256" key="2">
    <source>
        <dbReference type="ARBA" id="ARBA00023235"/>
    </source>
</evidence>
<feature type="domain" description="PurE" evidence="5">
    <location>
        <begin position="2"/>
        <end position="153"/>
    </location>
</feature>
<feature type="binding site" evidence="3">
    <location>
        <position position="10"/>
    </location>
    <ligand>
        <name>substrate</name>
    </ligand>
</feature>
<comment type="function">
    <text evidence="3 4">Catalyzes the conversion of N5-carboxyaminoimidazole ribonucleotide (N5-CAIR) to 4-carboxy-5-aminoimidazole ribonucleotide (CAIR).</text>
</comment>
<evidence type="ECO:0000256" key="3">
    <source>
        <dbReference type="HAMAP-Rule" id="MF_01929"/>
    </source>
</evidence>
<dbReference type="EC" id="5.4.99.18" evidence="3 4"/>
<keyword evidence="6" id="KW-0456">Lyase</keyword>
<dbReference type="Proteomes" id="UP001194469">
    <property type="component" value="Unassembled WGS sequence"/>
</dbReference>
<feature type="binding site" evidence="3">
    <location>
        <position position="40"/>
    </location>
    <ligand>
        <name>substrate</name>
    </ligand>
</feature>
<evidence type="ECO:0000256" key="4">
    <source>
        <dbReference type="PIRNR" id="PIRNR001338"/>
    </source>
</evidence>
<dbReference type="Pfam" id="PF00731">
    <property type="entry name" value="AIRC"/>
    <property type="match status" value="1"/>
</dbReference>
<dbReference type="NCBIfam" id="TIGR01162">
    <property type="entry name" value="purE"/>
    <property type="match status" value="1"/>
</dbReference>
<feature type="binding site" evidence="3">
    <location>
        <position position="13"/>
    </location>
    <ligand>
        <name>substrate</name>
    </ligand>
</feature>
<dbReference type="SMART" id="SM01001">
    <property type="entry name" value="AIRC"/>
    <property type="match status" value="1"/>
</dbReference>
<keyword evidence="2 3" id="KW-0413">Isomerase</keyword>
<gene>
    <name evidence="3 6" type="primary">purE</name>
    <name evidence="6" type="ORF">FVW20_12835</name>
</gene>
<comment type="catalytic activity">
    <reaction evidence="3 4">
        <text>5-carboxyamino-1-(5-phospho-D-ribosyl)imidazole + H(+) = 5-amino-1-(5-phospho-D-ribosyl)imidazole-4-carboxylate</text>
        <dbReference type="Rhea" id="RHEA:13193"/>
        <dbReference type="ChEBI" id="CHEBI:15378"/>
        <dbReference type="ChEBI" id="CHEBI:58730"/>
        <dbReference type="ChEBI" id="CHEBI:77657"/>
        <dbReference type="EC" id="5.4.99.18"/>
    </reaction>
</comment>
<dbReference type="InterPro" id="IPR024694">
    <property type="entry name" value="PurE_prokaryotes"/>
</dbReference>
<comment type="similarity">
    <text evidence="3">Belongs to the AIR carboxylase family. Class I subfamily.</text>
</comment>
<dbReference type="PIRSF" id="PIRSF001338">
    <property type="entry name" value="AIR_carboxylase"/>
    <property type="match status" value="1"/>
</dbReference>
<evidence type="ECO:0000313" key="7">
    <source>
        <dbReference type="Proteomes" id="UP001194469"/>
    </source>
</evidence>
<proteinExistence type="inferred from homology"/>
<protein>
    <recommendedName>
        <fullName evidence="3 4">N5-carboxyaminoimidazole ribonucleotide mutase</fullName>
        <shortName evidence="3 4">N5-CAIR mutase</shortName>
        <ecNumber evidence="3 4">5.4.99.18</ecNumber>
    </recommendedName>
    <alternativeName>
        <fullName evidence="3">5-(carboxyamino)imidazole ribonucleotide mutase</fullName>
    </alternativeName>
</protein>
<evidence type="ECO:0000256" key="1">
    <source>
        <dbReference type="ARBA" id="ARBA00022755"/>
    </source>
</evidence>
<sequence>MTKVAVFMGSASDEDTVRPCTEVLDSLGISYLFTVSSAHRTPERTERLVTKLEAEGCQVFICAAGMAAHLAGAVAARTQKPVIGIPVAASALGGMDALLATVQMPPGFPVATVALDKAGARNAAWLAAQILALADPALSQRLAAARAKMKADAEKAGEELEARYRK</sequence>
<dbReference type="GO" id="GO:0034023">
    <property type="term" value="F:5-(carboxyamino)imidazole ribonucleotide mutase activity"/>
    <property type="evidence" value="ECO:0007669"/>
    <property type="project" value="UniProtKB-EC"/>
</dbReference>
<comment type="caution">
    <text evidence="6">The sequence shown here is derived from an EMBL/GenBank/DDBJ whole genome shotgun (WGS) entry which is preliminary data.</text>
</comment>
<dbReference type="InterPro" id="IPR000031">
    <property type="entry name" value="PurE_dom"/>
</dbReference>
<comment type="pathway">
    <text evidence="3 4">Purine metabolism; IMP biosynthesis via de novo pathway; 5-amino-1-(5-phospho-D-ribosyl)imidazole-4-carboxylate from 5-amino-1-(5-phospho-D-ribosyl)imidazole (N5-CAIR route): step 2/2.</text>
</comment>
<evidence type="ECO:0000313" key="6">
    <source>
        <dbReference type="EMBL" id="MBG3877872.1"/>
    </source>
</evidence>
<keyword evidence="1 3" id="KW-0658">Purine biosynthesis</keyword>
<dbReference type="RefSeq" id="WP_196609925.1">
    <property type="nucleotide sequence ID" value="NZ_VRYY01000398.1"/>
</dbReference>
<name>A0ABS0J6W0_9BACT</name>
<dbReference type="Gene3D" id="3.40.50.1970">
    <property type="match status" value="1"/>
</dbReference>
<organism evidence="6 7">
    <name type="scientific">Nitratidesulfovibrio oxamicus</name>
    <dbReference type="NCBI Taxonomy" id="32016"/>
    <lineage>
        <taxon>Bacteria</taxon>
        <taxon>Pseudomonadati</taxon>
        <taxon>Thermodesulfobacteriota</taxon>
        <taxon>Desulfovibrionia</taxon>
        <taxon>Desulfovibrionales</taxon>
        <taxon>Desulfovibrionaceae</taxon>
        <taxon>Nitratidesulfovibrio</taxon>
    </lineage>
</organism>
<dbReference type="PANTHER" id="PTHR23046">
    <property type="entry name" value="PHOSPHORIBOSYLAMINOIMIDAZOLE CARBOXYLASE CATALYTIC SUBUNIT"/>
    <property type="match status" value="1"/>
</dbReference>
<dbReference type="SUPFAM" id="SSF52255">
    <property type="entry name" value="N5-CAIR mutase (phosphoribosylaminoimidazole carboxylase, PurE)"/>
    <property type="match status" value="1"/>
</dbReference>
<reference evidence="6 7" key="1">
    <citation type="submission" date="2019-08" db="EMBL/GenBank/DDBJ databases">
        <authorList>
            <person name="Luo N."/>
        </authorList>
    </citation>
    <scope>NUCLEOTIDE SEQUENCE [LARGE SCALE GENOMIC DNA]</scope>
    <source>
        <strain evidence="6 7">NCIMB 9442</strain>
    </source>
</reference>
<dbReference type="EMBL" id="VRYY01000398">
    <property type="protein sequence ID" value="MBG3877872.1"/>
    <property type="molecule type" value="Genomic_DNA"/>
</dbReference>
<evidence type="ECO:0000259" key="5">
    <source>
        <dbReference type="SMART" id="SM01001"/>
    </source>
</evidence>
<dbReference type="PANTHER" id="PTHR23046:SF2">
    <property type="entry name" value="PHOSPHORIBOSYLAMINOIMIDAZOLE CARBOXYLASE"/>
    <property type="match status" value="1"/>
</dbReference>
<dbReference type="HAMAP" id="MF_01929">
    <property type="entry name" value="PurE_classI"/>
    <property type="match status" value="1"/>
</dbReference>